<keyword evidence="11" id="KW-0812">Transmembrane</keyword>
<dbReference type="InterPro" id="IPR036097">
    <property type="entry name" value="HisK_dim/P_sf"/>
</dbReference>
<dbReference type="PROSITE" id="PS50885">
    <property type="entry name" value="HAMP"/>
    <property type="match status" value="1"/>
</dbReference>
<dbReference type="InterPro" id="IPR004358">
    <property type="entry name" value="Sig_transdc_His_kin-like_C"/>
</dbReference>
<dbReference type="InterPro" id="IPR011006">
    <property type="entry name" value="CheY-like_superfamily"/>
</dbReference>
<keyword evidence="6" id="KW-0808">Transferase</keyword>
<evidence type="ECO:0000256" key="10">
    <source>
        <dbReference type="SAM" id="Coils"/>
    </source>
</evidence>
<evidence type="ECO:0000256" key="3">
    <source>
        <dbReference type="ARBA" id="ARBA00012438"/>
    </source>
</evidence>
<dbReference type="PROSITE" id="PS50110">
    <property type="entry name" value="RESPONSE_REGULATORY"/>
    <property type="match status" value="1"/>
</dbReference>
<dbReference type="CDD" id="cd16922">
    <property type="entry name" value="HATPase_EvgS-ArcB-TorS-like"/>
    <property type="match status" value="1"/>
</dbReference>
<dbReference type="Proteomes" id="UP000760480">
    <property type="component" value="Unassembled WGS sequence"/>
</dbReference>
<keyword evidence="8" id="KW-0902">Two-component regulatory system</keyword>
<keyword evidence="7" id="KW-0418">Kinase</keyword>
<dbReference type="Pfam" id="PF00072">
    <property type="entry name" value="Response_reg"/>
    <property type="match status" value="1"/>
</dbReference>
<evidence type="ECO:0000259" key="14">
    <source>
        <dbReference type="PROSITE" id="PS50885"/>
    </source>
</evidence>
<dbReference type="PANTHER" id="PTHR45339:SF1">
    <property type="entry name" value="HYBRID SIGNAL TRANSDUCTION HISTIDINE KINASE J"/>
    <property type="match status" value="1"/>
</dbReference>
<dbReference type="RefSeq" id="WP_169250394.1">
    <property type="nucleotide sequence ID" value="NZ_SPMZ01000076.1"/>
</dbReference>
<dbReference type="CDD" id="cd17546">
    <property type="entry name" value="REC_hyHK_CKI1_RcsC-like"/>
    <property type="match status" value="1"/>
</dbReference>
<evidence type="ECO:0000256" key="7">
    <source>
        <dbReference type="ARBA" id="ARBA00022777"/>
    </source>
</evidence>
<dbReference type="Gene3D" id="3.40.50.2300">
    <property type="match status" value="1"/>
</dbReference>
<dbReference type="PANTHER" id="PTHR45339">
    <property type="entry name" value="HYBRID SIGNAL TRANSDUCTION HISTIDINE KINASE J"/>
    <property type="match status" value="1"/>
</dbReference>
<evidence type="ECO:0000256" key="11">
    <source>
        <dbReference type="SAM" id="Phobius"/>
    </source>
</evidence>
<dbReference type="SMART" id="SM00388">
    <property type="entry name" value="HisKA"/>
    <property type="match status" value="1"/>
</dbReference>
<dbReference type="SMART" id="SM00304">
    <property type="entry name" value="HAMP"/>
    <property type="match status" value="1"/>
</dbReference>
<dbReference type="Pfam" id="PF00672">
    <property type="entry name" value="HAMP"/>
    <property type="match status" value="1"/>
</dbReference>
<dbReference type="SMART" id="SM00387">
    <property type="entry name" value="HATPase_c"/>
    <property type="match status" value="1"/>
</dbReference>
<dbReference type="InterPro" id="IPR001789">
    <property type="entry name" value="Sig_transdc_resp-reg_receiver"/>
</dbReference>
<evidence type="ECO:0000256" key="4">
    <source>
        <dbReference type="ARBA" id="ARBA00022519"/>
    </source>
</evidence>
<dbReference type="Gene3D" id="3.30.565.10">
    <property type="entry name" value="Histidine kinase-like ATPase, C-terminal domain"/>
    <property type="match status" value="1"/>
</dbReference>
<dbReference type="InterPro" id="IPR005467">
    <property type="entry name" value="His_kinase_dom"/>
</dbReference>
<feature type="coiled-coil region" evidence="10">
    <location>
        <begin position="253"/>
        <end position="284"/>
    </location>
</feature>
<evidence type="ECO:0000256" key="9">
    <source>
        <dbReference type="PROSITE-ProRule" id="PRU00169"/>
    </source>
</evidence>
<dbReference type="InterPro" id="IPR003660">
    <property type="entry name" value="HAMP_dom"/>
</dbReference>
<comment type="caution">
    <text evidence="15">The sequence shown here is derived from an EMBL/GenBank/DDBJ whole genome shotgun (WGS) entry which is preliminary data.</text>
</comment>
<accession>A0ABX1TNY0</accession>
<dbReference type="InterPro" id="IPR019247">
    <property type="entry name" value="Histidine_kinase_BarA_N"/>
</dbReference>
<dbReference type="Pfam" id="PF00512">
    <property type="entry name" value="HisKA"/>
    <property type="match status" value="1"/>
</dbReference>
<proteinExistence type="predicted"/>
<dbReference type="EC" id="2.7.13.3" evidence="3"/>
<dbReference type="InterPro" id="IPR036890">
    <property type="entry name" value="HATPase_C_sf"/>
</dbReference>
<dbReference type="CDD" id="cd06225">
    <property type="entry name" value="HAMP"/>
    <property type="match status" value="1"/>
</dbReference>
<organism evidence="15 16">
    <name type="scientific">Candidatus Competibacter phosphatis</name>
    <dbReference type="NCBI Taxonomy" id="221280"/>
    <lineage>
        <taxon>Bacteria</taxon>
        <taxon>Pseudomonadati</taxon>
        <taxon>Pseudomonadota</taxon>
        <taxon>Gammaproteobacteria</taxon>
        <taxon>Candidatus Competibacteraceae</taxon>
        <taxon>Candidatus Competibacter</taxon>
    </lineage>
</organism>
<dbReference type="InterPro" id="IPR003661">
    <property type="entry name" value="HisK_dim/P_dom"/>
</dbReference>
<dbReference type="Gene3D" id="6.10.340.10">
    <property type="match status" value="1"/>
</dbReference>
<dbReference type="CDD" id="cd00082">
    <property type="entry name" value="HisKA"/>
    <property type="match status" value="1"/>
</dbReference>
<comment type="subcellular location">
    <subcellularLocation>
        <location evidence="2">Cell inner membrane</location>
        <topology evidence="2">Multi-pass membrane protein</topology>
    </subcellularLocation>
</comment>
<dbReference type="SUPFAM" id="SSF55874">
    <property type="entry name" value="ATPase domain of HSP90 chaperone/DNA topoisomerase II/histidine kinase"/>
    <property type="match status" value="1"/>
</dbReference>
<dbReference type="PRINTS" id="PR00344">
    <property type="entry name" value="BCTRLSENSOR"/>
</dbReference>
<keyword evidence="11" id="KW-0472">Membrane</keyword>
<feature type="domain" description="Response regulatory" evidence="13">
    <location>
        <begin position="683"/>
        <end position="799"/>
    </location>
</feature>
<gene>
    <name evidence="15" type="ORF">E4P82_19170</name>
</gene>
<dbReference type="PROSITE" id="PS50109">
    <property type="entry name" value="HIS_KIN"/>
    <property type="match status" value="1"/>
</dbReference>
<comment type="catalytic activity">
    <reaction evidence="1">
        <text>ATP + protein L-histidine = ADP + protein N-phospho-L-histidine.</text>
        <dbReference type="EC" id="2.7.13.3"/>
    </reaction>
</comment>
<feature type="transmembrane region" description="Helical" evidence="11">
    <location>
        <begin position="17"/>
        <end position="37"/>
    </location>
</feature>
<feature type="domain" description="Histidine kinase" evidence="12">
    <location>
        <begin position="294"/>
        <end position="520"/>
    </location>
</feature>
<evidence type="ECO:0000256" key="2">
    <source>
        <dbReference type="ARBA" id="ARBA00004429"/>
    </source>
</evidence>
<sequence>MLFFIRGPCRLSIHRQIMTIALAPALVVTGLLVFVIYQGNVQFNQRLLNQQGQLLAAQLAAALEYGLATGALAQLPAIVEAAVQPATAILGTPVRGVTVTDRNGQLLYRWPTANPALPVPEPLTDPIVASVEEQPLRFAAPVLLQPLSFSTSAPAPRLLGRVDVELSVAAAQAHWQRRLLWDLGGVLLAFAGAVGLAHWTGQRLSGAIRQIAGAIQRIKNGDLAARVRQTDACELGTLQEGVNLLADAIERGKARLDGELAEIRSEYQQTLEALQVQSRAAERANQAKSLFLAKVSHEMRTPLYSIQGLIEHLLKAERAEAETRTLRTISAAAETLYRHISDILDFTQLEKGKYAPTHVPLEVRDELDAVAAPLEPLLVPRGLYLDVIVARDVPPAVESDRKAFHAILANLLGNAVKYTESGGIVVQIEVSASMSDVTPNPTPVLRVRVSDTGCGIPPDRLKTIFAPFEQVDEALNRRHAGTGLGLSIVKGYCELLGGRITVASALDDGSIFTIELPLRLPVEPMSARPPAAVIPAGLRALVADERASFRASVSTRLADLGIAVVECALSPTALAIAPVSDSVHDLPVTRDLSGLSAGMLPTVVAGLRRQANRLIVLETRCDAGVEQRLRQGGLDLILWSGVTRDPLRVALARVFQENTPSTISKIDPVTPFSPPHRPLAGRTVLVVEDYAINRAIMANQLRGNGARVLEAGDGDAAVAQAAEPGLDLILMDIQMPGKDGIAAIREIRALPALDHLPILGFTASADKPTHQRILAAGANGVLTKPLGEVDLIRAVRRAIQRHRPAPATKEG</sequence>
<keyword evidence="4" id="KW-1003">Cell membrane</keyword>
<reference evidence="15 16" key="1">
    <citation type="submission" date="2019-03" db="EMBL/GenBank/DDBJ databases">
        <title>Metabolic reconstructions from genomes of highly enriched 'Candidatus Accumulibacter' and 'Candidatus Competibacter' bioreactor populations.</title>
        <authorList>
            <person name="Annavajhala M.K."/>
            <person name="Welles L."/>
            <person name="Abbas B."/>
            <person name="Sorokin D."/>
            <person name="Park H."/>
            <person name="Van Loosdrecht M."/>
            <person name="Chandran K."/>
        </authorList>
    </citation>
    <scope>NUCLEOTIDE SEQUENCE [LARGE SCALE GENOMIC DNA]</scope>
    <source>
        <strain evidence="15 16">SBR_G</strain>
    </source>
</reference>
<evidence type="ECO:0000313" key="15">
    <source>
        <dbReference type="EMBL" id="NMQ21127.1"/>
    </source>
</evidence>
<keyword evidence="11" id="KW-1133">Transmembrane helix</keyword>
<evidence type="ECO:0000259" key="13">
    <source>
        <dbReference type="PROSITE" id="PS50110"/>
    </source>
</evidence>
<dbReference type="SUPFAM" id="SSF47384">
    <property type="entry name" value="Homodimeric domain of signal transducing histidine kinase"/>
    <property type="match status" value="1"/>
</dbReference>
<feature type="domain" description="HAMP" evidence="14">
    <location>
        <begin position="202"/>
        <end position="254"/>
    </location>
</feature>
<dbReference type="Pfam" id="PF02518">
    <property type="entry name" value="HATPase_c"/>
    <property type="match status" value="1"/>
</dbReference>
<name>A0ABX1TNY0_9GAMM</name>
<evidence type="ECO:0000256" key="1">
    <source>
        <dbReference type="ARBA" id="ARBA00000085"/>
    </source>
</evidence>
<keyword evidence="10" id="KW-0175">Coiled coil</keyword>
<evidence type="ECO:0000256" key="8">
    <source>
        <dbReference type="ARBA" id="ARBA00023012"/>
    </source>
</evidence>
<evidence type="ECO:0000256" key="5">
    <source>
        <dbReference type="ARBA" id="ARBA00022553"/>
    </source>
</evidence>
<dbReference type="EMBL" id="SPMZ01000076">
    <property type="protein sequence ID" value="NMQ21127.1"/>
    <property type="molecule type" value="Genomic_DNA"/>
</dbReference>
<evidence type="ECO:0000259" key="12">
    <source>
        <dbReference type="PROSITE" id="PS50109"/>
    </source>
</evidence>
<feature type="modified residue" description="4-aspartylphosphate" evidence="9">
    <location>
        <position position="732"/>
    </location>
</feature>
<keyword evidence="16" id="KW-1185">Reference proteome</keyword>
<keyword evidence="5 9" id="KW-0597">Phosphoprotein</keyword>
<dbReference type="SUPFAM" id="SSF52172">
    <property type="entry name" value="CheY-like"/>
    <property type="match status" value="1"/>
</dbReference>
<keyword evidence="4" id="KW-0997">Cell inner membrane</keyword>
<feature type="transmembrane region" description="Helical" evidence="11">
    <location>
        <begin position="179"/>
        <end position="199"/>
    </location>
</feature>
<dbReference type="InterPro" id="IPR003594">
    <property type="entry name" value="HATPase_dom"/>
</dbReference>
<evidence type="ECO:0000313" key="16">
    <source>
        <dbReference type="Proteomes" id="UP000760480"/>
    </source>
</evidence>
<dbReference type="SMART" id="SM00448">
    <property type="entry name" value="REC"/>
    <property type="match status" value="1"/>
</dbReference>
<dbReference type="Gene3D" id="1.10.287.130">
    <property type="match status" value="1"/>
</dbReference>
<dbReference type="Pfam" id="PF09984">
    <property type="entry name" value="sCache_4"/>
    <property type="match status" value="1"/>
</dbReference>
<protein>
    <recommendedName>
        <fullName evidence="3">histidine kinase</fullName>
        <ecNumber evidence="3">2.7.13.3</ecNumber>
    </recommendedName>
</protein>
<evidence type="ECO:0000256" key="6">
    <source>
        <dbReference type="ARBA" id="ARBA00022679"/>
    </source>
</evidence>